<dbReference type="Gene3D" id="3.80.10.10">
    <property type="entry name" value="Ribonuclease Inhibitor"/>
    <property type="match status" value="2"/>
</dbReference>
<dbReference type="SUPFAM" id="SSF52540">
    <property type="entry name" value="P-loop containing nucleoside triphosphate hydrolases"/>
    <property type="match status" value="1"/>
</dbReference>
<dbReference type="EMBL" id="QZWG01000015">
    <property type="protein sequence ID" value="RZB62656.1"/>
    <property type="molecule type" value="Genomic_DNA"/>
</dbReference>
<dbReference type="PRINTS" id="PR00364">
    <property type="entry name" value="DISEASERSIST"/>
</dbReference>
<dbReference type="EC" id="3.2.2.6" evidence="1"/>
<dbReference type="FunFam" id="3.40.50.10140:FF:000007">
    <property type="entry name" value="Disease resistance protein (TIR-NBS-LRR class)"/>
    <property type="match status" value="1"/>
</dbReference>
<dbReference type="Proteomes" id="UP000289340">
    <property type="component" value="Chromosome 15"/>
</dbReference>
<dbReference type="GO" id="GO:0043531">
    <property type="term" value="F:ADP binding"/>
    <property type="evidence" value="ECO:0007669"/>
    <property type="project" value="InterPro"/>
</dbReference>
<proteinExistence type="predicted"/>
<evidence type="ECO:0000259" key="8">
    <source>
        <dbReference type="PROSITE" id="PS50104"/>
    </source>
</evidence>
<feature type="domain" description="TIR" evidence="8">
    <location>
        <begin position="12"/>
        <end position="177"/>
    </location>
</feature>
<sequence length="1158" mass="131733">METSSSSQDPRIKYDVFISFRGTDVRCGFLSHLKKELRQKQVDAFVDDRLEGGDEISHSLDKAIEGSLISLVIFSKDYASSKWCLEEVVKIIECMHSNKQIVIPVFYNVDPSDVRHQKGTYGDAFAKHEKNKRNLAKVPNWRCALNIAANLSGFHSSKFVDEVELIEEIAKCLSSKLNLMYQSELTELVGIEERIADLESLLCLGSTIVGVRVIGIWGMGGIGKTTIAAAVYNRLYFEYEGCCFMANITEESEKHGMIYVKNKIISILLKENDLQIGTPNGVPPYVKRRLIRKKVLVVLDDINDSEQLENLVGALDWFGSGSRIIVTTRDKGVLGKKADIVYEAKALNSDEAIKLFMLNAFKQSCLEMEWIELSRRVIQYANGNPLALKVLGSFLYGKSQIEWESQLQKLKKMPHVKIQNVLRLTYDRLDREEKNIFLYIACFFKGYEVRRIIYLLDACGFSTIIGLRVLKDKALIIEAKGSGISIVSMHDLIQEMGWEIVREECIEDPGKRTRLWDPNDIHLVLKNNTGTKAIKSITFNVSKFDEVCLSPQIFERMQQLKFLNFTQHYGDEQILYLPKGLESLPNDLRLFHWVSYPLKSLPLSFCAENLVELKLPWSRVEKLWDGIQNLEHLKKIDLSYSKNLLELPDFSKASNLEEVELYSCKNLRNVHPSILSLKKLVRLNLFYCKALTSLRSDSHLRSLRDLFLGGCSRLKEFSVTSENMKDLILTSTAINELPSSIGSLRKLETLTLDHCKSLSNLPNKVANLRSLRRLHIYGCTQLDASNLHILVNGLKSLETLKLEECRNLFEIPDNINLLSSLRELLLKGTDIESVSASIKHLSKLEKLDLSDCRRLYSLPELPQSIKELYAINCSSLETVMFTLSAVEMLHAYKLHTTFQNCVKLDQHSLSAIGVNAYVNIKKVAYDQFSTIGTNSIKFLGGPVDFIYPGSEVPEWFVYRTTQASVTVDLSSSVPCSKIMGFIFCVIVDQFTSNDKNYIGCDCYMETGVGERVTRGHMDNWSSIHACEFFSDHVCLWYDEKCCLKNQECESESMEELMASYNPKISFEFFAKTGSIWEKRSDIIIKGCGVCPIYDTECDNFFKQMELELEITLQSMATKMSSKEATLSPKQESKKLIFPPHQIGTWKNATQGLKDILFL</sequence>
<comment type="caution">
    <text evidence="9">The sequence shown here is derived from an EMBL/GenBank/DDBJ whole genome shotgun (WGS) entry which is preliminary data.</text>
</comment>
<keyword evidence="4" id="KW-0378">Hydrolase</keyword>
<evidence type="ECO:0000313" key="9">
    <source>
        <dbReference type="EMBL" id="RZB62655.1"/>
    </source>
</evidence>
<keyword evidence="6" id="KW-0520">NAD</keyword>
<evidence type="ECO:0000256" key="5">
    <source>
        <dbReference type="ARBA" id="ARBA00022821"/>
    </source>
</evidence>
<keyword evidence="10" id="KW-1185">Reference proteome</keyword>
<dbReference type="Gene3D" id="3.40.50.300">
    <property type="entry name" value="P-loop containing nucleotide triphosphate hydrolases"/>
    <property type="match status" value="1"/>
</dbReference>
<dbReference type="InterPro" id="IPR044974">
    <property type="entry name" value="Disease_R_plants"/>
</dbReference>
<dbReference type="Gene3D" id="1.10.8.430">
    <property type="entry name" value="Helical domain of apoptotic protease-activating factors"/>
    <property type="match status" value="1"/>
</dbReference>
<evidence type="ECO:0000313" key="10">
    <source>
        <dbReference type="Proteomes" id="UP000289340"/>
    </source>
</evidence>
<dbReference type="GO" id="GO:0051707">
    <property type="term" value="P:response to other organism"/>
    <property type="evidence" value="ECO:0007669"/>
    <property type="project" value="UniProtKB-ARBA"/>
</dbReference>
<dbReference type="InterPro" id="IPR058192">
    <property type="entry name" value="WHD_ROQ1-like"/>
</dbReference>
<dbReference type="InterPro" id="IPR032675">
    <property type="entry name" value="LRR_dom_sf"/>
</dbReference>
<dbReference type="EMBL" id="QZWG01000015">
    <property type="protein sequence ID" value="RZB62657.1"/>
    <property type="molecule type" value="Genomic_DNA"/>
</dbReference>
<dbReference type="EMBL" id="QZWG01000015">
    <property type="protein sequence ID" value="RZB62654.1"/>
    <property type="molecule type" value="Genomic_DNA"/>
</dbReference>
<dbReference type="PANTHER" id="PTHR11017">
    <property type="entry name" value="LEUCINE-RICH REPEAT-CONTAINING PROTEIN"/>
    <property type="match status" value="1"/>
</dbReference>
<dbReference type="InterPro" id="IPR035897">
    <property type="entry name" value="Toll_tir_struct_dom_sf"/>
</dbReference>
<dbReference type="GO" id="GO:0006952">
    <property type="term" value="P:defense response"/>
    <property type="evidence" value="ECO:0007669"/>
    <property type="project" value="UniProtKB-KW"/>
</dbReference>
<evidence type="ECO:0000256" key="7">
    <source>
        <dbReference type="ARBA" id="ARBA00047304"/>
    </source>
</evidence>
<dbReference type="AlphaFoldDB" id="A0A445GN04"/>
<gene>
    <name evidence="9" type="ORF">D0Y65_039763</name>
</gene>
<evidence type="ECO:0000256" key="1">
    <source>
        <dbReference type="ARBA" id="ARBA00011982"/>
    </source>
</evidence>
<dbReference type="InterPro" id="IPR000157">
    <property type="entry name" value="TIR_dom"/>
</dbReference>
<organism evidence="9 10">
    <name type="scientific">Glycine soja</name>
    <name type="common">Wild soybean</name>
    <dbReference type="NCBI Taxonomy" id="3848"/>
    <lineage>
        <taxon>Eukaryota</taxon>
        <taxon>Viridiplantae</taxon>
        <taxon>Streptophyta</taxon>
        <taxon>Embryophyta</taxon>
        <taxon>Tracheophyta</taxon>
        <taxon>Spermatophyta</taxon>
        <taxon>Magnoliopsida</taxon>
        <taxon>eudicotyledons</taxon>
        <taxon>Gunneridae</taxon>
        <taxon>Pentapetalae</taxon>
        <taxon>rosids</taxon>
        <taxon>fabids</taxon>
        <taxon>Fabales</taxon>
        <taxon>Fabaceae</taxon>
        <taxon>Papilionoideae</taxon>
        <taxon>50 kb inversion clade</taxon>
        <taxon>NPAAA clade</taxon>
        <taxon>indigoferoid/millettioid clade</taxon>
        <taxon>Phaseoleae</taxon>
        <taxon>Glycine</taxon>
        <taxon>Glycine subgen. Soja</taxon>
    </lineage>
</organism>
<dbReference type="GO" id="GO:0061809">
    <property type="term" value="F:NAD+ nucleosidase activity, cyclic ADP-ribose generating"/>
    <property type="evidence" value="ECO:0007669"/>
    <property type="project" value="UniProtKB-EC"/>
</dbReference>
<dbReference type="Pfam" id="PF00931">
    <property type="entry name" value="NB-ARC"/>
    <property type="match status" value="1"/>
</dbReference>
<dbReference type="Pfam" id="PF23282">
    <property type="entry name" value="WHD_ROQ1"/>
    <property type="match status" value="1"/>
</dbReference>
<name>A0A445GN04_GLYSO</name>
<dbReference type="Pfam" id="PF07725">
    <property type="entry name" value="LRR_3"/>
    <property type="match status" value="1"/>
</dbReference>
<dbReference type="InterPro" id="IPR027417">
    <property type="entry name" value="P-loop_NTPase"/>
</dbReference>
<dbReference type="Pfam" id="PF01582">
    <property type="entry name" value="TIR"/>
    <property type="match status" value="1"/>
</dbReference>
<dbReference type="EMBL" id="QZWG01000015">
    <property type="protein sequence ID" value="RZB62655.1"/>
    <property type="molecule type" value="Genomic_DNA"/>
</dbReference>
<keyword evidence="5" id="KW-0611">Plant defense</keyword>
<dbReference type="InterPro" id="IPR002182">
    <property type="entry name" value="NB-ARC"/>
</dbReference>
<accession>A0A445GN04</accession>
<dbReference type="Gene3D" id="3.40.50.10140">
    <property type="entry name" value="Toll/interleukin-1 receptor homology (TIR) domain"/>
    <property type="match status" value="1"/>
</dbReference>
<reference evidence="9 10" key="1">
    <citation type="submission" date="2018-09" db="EMBL/GenBank/DDBJ databases">
        <title>A high-quality reference genome of wild soybean provides a powerful tool to mine soybean genomes.</title>
        <authorList>
            <person name="Xie M."/>
            <person name="Chung C.Y.L."/>
            <person name="Li M.-W."/>
            <person name="Wong F.-L."/>
            <person name="Chan T.-F."/>
            <person name="Lam H.-M."/>
        </authorList>
    </citation>
    <scope>NUCLEOTIDE SEQUENCE [LARGE SCALE GENOMIC DNA]</scope>
    <source>
        <strain evidence="10">cv. W05</strain>
        <tissue evidence="9">Hypocotyl of etiolated seedlings</tissue>
    </source>
</reference>
<dbReference type="PROSITE" id="PS50104">
    <property type="entry name" value="TIR"/>
    <property type="match status" value="1"/>
</dbReference>
<evidence type="ECO:0000256" key="2">
    <source>
        <dbReference type="ARBA" id="ARBA00022614"/>
    </source>
</evidence>
<dbReference type="InterPro" id="IPR042197">
    <property type="entry name" value="Apaf_helical"/>
</dbReference>
<dbReference type="InterPro" id="IPR011713">
    <property type="entry name" value="Leu-rich_rpt_3"/>
</dbReference>
<evidence type="ECO:0000256" key="3">
    <source>
        <dbReference type="ARBA" id="ARBA00022737"/>
    </source>
</evidence>
<comment type="catalytic activity">
    <reaction evidence="7">
        <text>NAD(+) + H2O = ADP-D-ribose + nicotinamide + H(+)</text>
        <dbReference type="Rhea" id="RHEA:16301"/>
        <dbReference type="ChEBI" id="CHEBI:15377"/>
        <dbReference type="ChEBI" id="CHEBI:15378"/>
        <dbReference type="ChEBI" id="CHEBI:17154"/>
        <dbReference type="ChEBI" id="CHEBI:57540"/>
        <dbReference type="ChEBI" id="CHEBI:57967"/>
        <dbReference type="EC" id="3.2.2.6"/>
    </reaction>
    <physiologicalReaction direction="left-to-right" evidence="7">
        <dbReference type="Rhea" id="RHEA:16302"/>
    </physiologicalReaction>
</comment>
<evidence type="ECO:0000256" key="4">
    <source>
        <dbReference type="ARBA" id="ARBA00022801"/>
    </source>
</evidence>
<dbReference type="SUPFAM" id="SSF52058">
    <property type="entry name" value="L domain-like"/>
    <property type="match status" value="1"/>
</dbReference>
<dbReference type="Pfam" id="PF20160">
    <property type="entry name" value="C-JID"/>
    <property type="match status" value="1"/>
</dbReference>
<protein>
    <recommendedName>
        <fullName evidence="1">ADP-ribosyl cyclase/cyclic ADP-ribose hydrolase</fullName>
        <ecNumber evidence="1">3.2.2.6</ecNumber>
    </recommendedName>
</protein>
<dbReference type="Gramene" id="XM_028348463.1">
    <property type="protein sequence ID" value="XP_028204264.1"/>
    <property type="gene ID" value="LOC114388133"/>
</dbReference>
<dbReference type="FunFam" id="3.80.10.10:FF:000386">
    <property type="entry name" value="Disease resistance protein RPS4"/>
    <property type="match status" value="1"/>
</dbReference>
<dbReference type="InterPro" id="IPR045344">
    <property type="entry name" value="C-JID"/>
</dbReference>
<dbReference type="Pfam" id="PF23598">
    <property type="entry name" value="LRR_14"/>
    <property type="match status" value="1"/>
</dbReference>
<dbReference type="InterPro" id="IPR055414">
    <property type="entry name" value="LRR_R13L4/SHOC2-like"/>
</dbReference>
<dbReference type="SUPFAM" id="SSF52200">
    <property type="entry name" value="Toll/Interleukin receptor TIR domain"/>
    <property type="match status" value="1"/>
</dbReference>
<keyword evidence="2" id="KW-0433">Leucine-rich repeat</keyword>
<dbReference type="GO" id="GO:0007165">
    <property type="term" value="P:signal transduction"/>
    <property type="evidence" value="ECO:0007669"/>
    <property type="project" value="InterPro"/>
</dbReference>
<dbReference type="SMART" id="SM00255">
    <property type="entry name" value="TIR"/>
    <property type="match status" value="1"/>
</dbReference>
<evidence type="ECO:0000256" key="6">
    <source>
        <dbReference type="ARBA" id="ARBA00023027"/>
    </source>
</evidence>
<keyword evidence="3" id="KW-0677">Repeat</keyword>
<dbReference type="Gramene" id="XM_028348464.1">
    <property type="protein sequence ID" value="XP_028204265.1"/>
    <property type="gene ID" value="LOC114388133"/>
</dbReference>
<dbReference type="PANTHER" id="PTHR11017:SF479">
    <property type="entry name" value="DISEASE RESISTANCE PROTEIN (TIR-NBS-LRR CLASS) FAMILY"/>
    <property type="match status" value="1"/>
</dbReference>